<gene>
    <name evidence="7 9 10" type="ORF">SRAE_X000113900</name>
</gene>
<dbReference type="GO" id="GO:0008270">
    <property type="term" value="F:zinc ion binding"/>
    <property type="evidence" value="ECO:0007669"/>
    <property type="project" value="UniProtKB-KW"/>
</dbReference>
<dbReference type="WormBase" id="SRAE_X000113900">
    <property type="protein sequence ID" value="SRP11321"/>
    <property type="gene ID" value="WBGene00266705"/>
</dbReference>
<organism evidence="7">
    <name type="scientific">Strongyloides ratti</name>
    <name type="common">Parasitic roundworm</name>
    <dbReference type="NCBI Taxonomy" id="34506"/>
    <lineage>
        <taxon>Eukaryota</taxon>
        <taxon>Metazoa</taxon>
        <taxon>Ecdysozoa</taxon>
        <taxon>Nematoda</taxon>
        <taxon>Chromadorea</taxon>
        <taxon>Rhabditida</taxon>
        <taxon>Tylenchina</taxon>
        <taxon>Panagrolaimomorpha</taxon>
        <taxon>Strongyloidoidea</taxon>
        <taxon>Strongyloididae</taxon>
        <taxon>Strongyloides</taxon>
    </lineage>
</organism>
<reference evidence="9" key="3">
    <citation type="submission" date="2020-12" db="UniProtKB">
        <authorList>
            <consortium name="WormBaseParasite"/>
        </authorList>
    </citation>
    <scope>IDENTIFICATION</scope>
</reference>
<dbReference type="WBParaSite" id="SRAE_X000113900.1">
    <property type="protein sequence ID" value="SRAE_X000113900.1"/>
    <property type="gene ID" value="WBGene00266705"/>
</dbReference>
<protein>
    <submittedName>
        <fullName evidence="7">Zinc finger, C2H2 domain and Zinc finger C2H2-type/integrase DNA-binding domain and Zinc finger,C2H2-like domain-containing protein</fullName>
    </submittedName>
</protein>
<proteinExistence type="predicted"/>
<dbReference type="CTD" id="36384199"/>
<evidence type="ECO:0000313" key="7">
    <source>
        <dbReference type="EMBL" id="CEF59391.1"/>
    </source>
</evidence>
<keyword evidence="7" id="KW-0238">DNA-binding</keyword>
<keyword evidence="2" id="KW-0677">Repeat</keyword>
<evidence type="ECO:0000256" key="2">
    <source>
        <dbReference type="ARBA" id="ARBA00022737"/>
    </source>
</evidence>
<dbReference type="Pfam" id="PF00096">
    <property type="entry name" value="zf-C2H2"/>
    <property type="match status" value="2"/>
</dbReference>
<dbReference type="PROSITE" id="PS00028">
    <property type="entry name" value="ZINC_FINGER_C2H2_1"/>
    <property type="match status" value="3"/>
</dbReference>
<evidence type="ECO:0000256" key="3">
    <source>
        <dbReference type="ARBA" id="ARBA00022771"/>
    </source>
</evidence>
<dbReference type="InterPro" id="IPR013087">
    <property type="entry name" value="Znf_C2H2_type"/>
</dbReference>
<dbReference type="Gene3D" id="3.30.160.60">
    <property type="entry name" value="Classic Zinc Finger"/>
    <property type="match status" value="1"/>
</dbReference>
<reference evidence="8" key="1">
    <citation type="submission" date="2014-09" db="EMBL/GenBank/DDBJ databases">
        <authorList>
            <person name="Martin A.A."/>
        </authorList>
    </citation>
    <scope>NUCLEOTIDE SEQUENCE</scope>
    <source>
        <strain evidence="8">ED321</strain>
    </source>
</reference>
<dbReference type="SMART" id="SM00355">
    <property type="entry name" value="ZnF_C2H2"/>
    <property type="match status" value="4"/>
</dbReference>
<dbReference type="GeneID" id="36384199"/>
<evidence type="ECO:0000256" key="4">
    <source>
        <dbReference type="ARBA" id="ARBA00022833"/>
    </source>
</evidence>
<keyword evidence="3 5" id="KW-0863">Zinc-finger</keyword>
<feature type="domain" description="C2H2-type" evidence="6">
    <location>
        <begin position="235"/>
        <end position="260"/>
    </location>
</feature>
<evidence type="ECO:0000256" key="1">
    <source>
        <dbReference type="ARBA" id="ARBA00022723"/>
    </source>
</evidence>
<dbReference type="RefSeq" id="XP_024498602.1">
    <property type="nucleotide sequence ID" value="XM_024645597.1"/>
</dbReference>
<dbReference type="PROSITE" id="PS50157">
    <property type="entry name" value="ZINC_FINGER_C2H2_2"/>
    <property type="match status" value="1"/>
</dbReference>
<dbReference type="EMBL" id="LN609396">
    <property type="protein sequence ID" value="CEF59391.1"/>
    <property type="molecule type" value="Genomic_DNA"/>
</dbReference>
<evidence type="ECO:0000256" key="5">
    <source>
        <dbReference type="PROSITE-ProRule" id="PRU00042"/>
    </source>
</evidence>
<keyword evidence="1" id="KW-0479">Metal-binding</keyword>
<evidence type="ECO:0000313" key="9">
    <source>
        <dbReference type="WBParaSite" id="SRAE_X000113900.1"/>
    </source>
</evidence>
<dbReference type="Proteomes" id="UP000035682">
    <property type="component" value="Unplaced"/>
</dbReference>
<evidence type="ECO:0000259" key="6">
    <source>
        <dbReference type="PROSITE" id="PS50157"/>
    </source>
</evidence>
<evidence type="ECO:0000313" key="10">
    <source>
        <dbReference type="WormBase" id="SRAE_X000113900"/>
    </source>
</evidence>
<keyword evidence="8" id="KW-1185">Reference proteome</keyword>
<dbReference type="PANTHER" id="PTHR24379">
    <property type="entry name" value="KRAB AND ZINC FINGER DOMAIN-CONTAINING"/>
    <property type="match status" value="1"/>
</dbReference>
<keyword evidence="4" id="KW-0862">Zinc</keyword>
<reference evidence="7" key="2">
    <citation type="submission" date="2014-09" db="EMBL/GenBank/DDBJ databases">
        <authorList>
            <person name="Aslett A.Martin."/>
        </authorList>
    </citation>
    <scope>NUCLEOTIDE SEQUENCE</scope>
    <source>
        <strain evidence="7">ED321 Heterogonic</strain>
    </source>
</reference>
<dbReference type="OrthoDB" id="6077919at2759"/>
<dbReference type="AlphaFoldDB" id="A0A090MMX7"/>
<dbReference type="GO" id="GO:0003677">
    <property type="term" value="F:DNA binding"/>
    <property type="evidence" value="ECO:0007669"/>
    <property type="project" value="UniProtKB-KW"/>
</dbReference>
<sequence length="263" mass="31047">MTSHENLSSTIALLDALTTTVYNNTYINNYILQEKANFLFSPSKNNVPLYLHDKKDDVLVKNLKVIGSCRICKKTFLKHIDMIHHIVDHYPKQFYSFDITKATTTLMDNDSCQNHFNNKKIIYKKERILRNKNKFLLNYEDLISDLGYAMCSICYQTFNTNYEYQNHINHHLMMINSIKTSQTNKIPYNIPLDDNLFTLNNFLTNSTKKCTKCNQHFYSSFDHNLHMGQHKKYSYDCKDCGKCFETRKKLSLHNKNHKNEILP</sequence>
<dbReference type="PANTHER" id="PTHR24379:SF121">
    <property type="entry name" value="C2H2-TYPE DOMAIN-CONTAINING PROTEIN"/>
    <property type="match status" value="1"/>
</dbReference>
<name>A0A090MMX7_STRRB</name>
<accession>A0A090MMX7</accession>
<evidence type="ECO:0000313" key="8">
    <source>
        <dbReference type="Proteomes" id="UP000035682"/>
    </source>
</evidence>